<proteinExistence type="inferred from homology"/>
<dbReference type="InterPro" id="IPR000055">
    <property type="entry name" value="Restrct_endonuc_typeI_TRD"/>
</dbReference>
<reference evidence="7" key="1">
    <citation type="submission" date="2019-04" db="EMBL/GenBank/DDBJ databases">
        <title>Draft genome sequence of Pseudonocardiaceae bacterium SL3-2-4.</title>
        <authorList>
            <person name="Ningsih F."/>
            <person name="Yokota A."/>
            <person name="Sakai Y."/>
            <person name="Nanatani K."/>
            <person name="Yabe S."/>
            <person name="Oetari A."/>
            <person name="Sjamsuridzal W."/>
        </authorList>
    </citation>
    <scope>NUCLEOTIDE SEQUENCE [LARGE SCALE GENOMIC DNA]</scope>
    <source>
        <strain evidence="7">SL3-2-4</strain>
    </source>
</reference>
<dbReference type="PANTHER" id="PTHR43140">
    <property type="entry name" value="TYPE-1 RESTRICTION ENZYME ECOKI SPECIFICITY PROTEIN"/>
    <property type="match status" value="1"/>
</dbReference>
<dbReference type="InterPro" id="IPR044946">
    <property type="entry name" value="Restrct_endonuc_typeI_TRD_sf"/>
</dbReference>
<evidence type="ECO:0000313" key="6">
    <source>
        <dbReference type="EMBL" id="GDY30280.1"/>
    </source>
</evidence>
<dbReference type="Pfam" id="PF01420">
    <property type="entry name" value="Methylase_S"/>
    <property type="match status" value="1"/>
</dbReference>
<dbReference type="PANTHER" id="PTHR43140:SF1">
    <property type="entry name" value="TYPE I RESTRICTION ENZYME ECOKI SPECIFICITY SUBUNIT"/>
    <property type="match status" value="1"/>
</dbReference>
<evidence type="ECO:0000256" key="4">
    <source>
        <dbReference type="ARBA" id="ARBA00038652"/>
    </source>
</evidence>
<evidence type="ECO:0000256" key="3">
    <source>
        <dbReference type="ARBA" id="ARBA00023125"/>
    </source>
</evidence>
<comment type="caution">
    <text evidence="6">The sequence shown here is derived from an EMBL/GenBank/DDBJ whole genome shotgun (WGS) entry which is preliminary data.</text>
</comment>
<evidence type="ECO:0000313" key="7">
    <source>
        <dbReference type="Proteomes" id="UP000298860"/>
    </source>
</evidence>
<dbReference type="AlphaFoldDB" id="A0A4D4J5B6"/>
<dbReference type="Proteomes" id="UP000298860">
    <property type="component" value="Unassembled WGS sequence"/>
</dbReference>
<comment type="similarity">
    <text evidence="1">Belongs to the type-I restriction system S methylase family.</text>
</comment>
<evidence type="ECO:0000256" key="2">
    <source>
        <dbReference type="ARBA" id="ARBA00022747"/>
    </source>
</evidence>
<dbReference type="GO" id="GO:0003677">
    <property type="term" value="F:DNA binding"/>
    <property type="evidence" value="ECO:0007669"/>
    <property type="project" value="UniProtKB-KW"/>
</dbReference>
<dbReference type="Gene3D" id="3.90.220.20">
    <property type="entry name" value="DNA methylase specificity domains"/>
    <property type="match status" value="2"/>
</dbReference>
<keyword evidence="7" id="KW-1185">Reference proteome</keyword>
<keyword evidence="3" id="KW-0238">DNA-binding</keyword>
<sequence length="337" mass="37704">MRPYIRAANVGWDGLKLDDVKEMNFTDEEAEVYRLQPGDIVLGEASGTPSEVGKPAIWNGEIDGCCFQNTLIRVRSYGADPKFLMYYLKYQAIQGAFVEKSRGVGIYHLGAARLAEWPIFLPPLTEQRRIVAALDDHLSRLDVGGSQLDHVGARIKHLVSAMRQWHIFGGALPGASVPSGWRLGCLADVLDRIEAGKSFACEPRPAEEGEWGVIKVSAMTWGEFRPEENKAVPSGYAYDARYEIRPGDILERYSGRLDHLKVGQRPRSGKIVFLPQNTTYRRGRCVTSLLQDLLPTRSRSLLLAFGRSPPAIKSKSGLQWWDYTALSYSPWYTSGRI</sequence>
<name>A0A4D4J5B6_9PSEU</name>
<protein>
    <recommendedName>
        <fullName evidence="5">Type I restriction modification DNA specificity domain-containing protein</fullName>
    </recommendedName>
</protein>
<gene>
    <name evidence="6" type="ORF">GTS_19130</name>
</gene>
<dbReference type="EMBL" id="BJFL01000007">
    <property type="protein sequence ID" value="GDY30280.1"/>
    <property type="molecule type" value="Genomic_DNA"/>
</dbReference>
<dbReference type="SUPFAM" id="SSF116734">
    <property type="entry name" value="DNA methylase specificity domain"/>
    <property type="match status" value="2"/>
</dbReference>
<keyword evidence="2" id="KW-0680">Restriction system</keyword>
<accession>A0A4D4J5B6</accession>
<evidence type="ECO:0000256" key="1">
    <source>
        <dbReference type="ARBA" id="ARBA00010923"/>
    </source>
</evidence>
<evidence type="ECO:0000259" key="5">
    <source>
        <dbReference type="Pfam" id="PF01420"/>
    </source>
</evidence>
<feature type="domain" description="Type I restriction modification DNA specificity" evidence="5">
    <location>
        <begin position="33"/>
        <end position="139"/>
    </location>
</feature>
<organism evidence="6 7">
    <name type="scientific">Gandjariella thermophila</name>
    <dbReference type="NCBI Taxonomy" id="1931992"/>
    <lineage>
        <taxon>Bacteria</taxon>
        <taxon>Bacillati</taxon>
        <taxon>Actinomycetota</taxon>
        <taxon>Actinomycetes</taxon>
        <taxon>Pseudonocardiales</taxon>
        <taxon>Pseudonocardiaceae</taxon>
        <taxon>Gandjariella</taxon>
    </lineage>
</organism>
<dbReference type="InterPro" id="IPR051212">
    <property type="entry name" value="Type-I_RE_S_subunit"/>
</dbReference>
<comment type="subunit">
    <text evidence="4">The methyltransferase is composed of M and S polypeptides.</text>
</comment>
<dbReference type="GO" id="GO:0009307">
    <property type="term" value="P:DNA restriction-modification system"/>
    <property type="evidence" value="ECO:0007669"/>
    <property type="project" value="UniProtKB-KW"/>
</dbReference>